<dbReference type="Proteomes" id="UP000320055">
    <property type="component" value="Unassembled WGS sequence"/>
</dbReference>
<protein>
    <submittedName>
        <fullName evidence="1">Uncharacterized protein</fullName>
    </submittedName>
</protein>
<gene>
    <name evidence="1" type="ORF">H1P_290011</name>
</gene>
<keyword evidence="2" id="KW-1185">Reference proteome</keyword>
<dbReference type="EMBL" id="CAACVJ010000212">
    <property type="protein sequence ID" value="VEP14802.1"/>
    <property type="molecule type" value="Genomic_DNA"/>
</dbReference>
<evidence type="ECO:0000313" key="1">
    <source>
        <dbReference type="EMBL" id="VEP14802.1"/>
    </source>
</evidence>
<dbReference type="AlphaFoldDB" id="A0A563VTJ9"/>
<organism evidence="1 2">
    <name type="scientific">Hyella patelloides LEGE 07179</name>
    <dbReference type="NCBI Taxonomy" id="945734"/>
    <lineage>
        <taxon>Bacteria</taxon>
        <taxon>Bacillati</taxon>
        <taxon>Cyanobacteriota</taxon>
        <taxon>Cyanophyceae</taxon>
        <taxon>Pleurocapsales</taxon>
        <taxon>Hyellaceae</taxon>
        <taxon>Hyella</taxon>
    </lineage>
</organism>
<reference evidence="1 2" key="1">
    <citation type="submission" date="2019-01" db="EMBL/GenBank/DDBJ databases">
        <authorList>
            <person name="Brito A."/>
        </authorList>
    </citation>
    <scope>NUCLEOTIDE SEQUENCE [LARGE SCALE GENOMIC DNA]</scope>
    <source>
        <strain evidence="1">1</strain>
    </source>
</reference>
<sequence length="41" mass="4934">MTDADLRLLVNQPNLNIFIQMYTKKDKSHDIMWVCSLYLFN</sequence>
<accession>A0A563VTJ9</accession>
<evidence type="ECO:0000313" key="2">
    <source>
        <dbReference type="Proteomes" id="UP000320055"/>
    </source>
</evidence>
<name>A0A563VTJ9_9CYAN</name>
<proteinExistence type="predicted"/>